<feature type="compositionally biased region" description="Basic and acidic residues" evidence="1">
    <location>
        <begin position="106"/>
        <end position="121"/>
    </location>
</feature>
<sequence>MDHTKTSPAAAVGKAPPIGLFKPPPMARTVSSRNTDASKRTNTAAKRSLETVPTASMPSSGNADENESEAGISDMKSAAKRRRILGATPGEQAMLFYRSSQGCGGQHEDTGAKCRRADNNPHRKPGTQQAQQAETDAPHHLPKPPSPTRRLFSKTSRRPQRKAAPSTAHREVISISSSPRKEAAPVIAHRQVAAHTPTPMQAEAASNGRHLDQYTCATGGTFQSLIQAGFYLGQSGSRSMFKASGSRWQIKVPEAEYQALKVHNQVLMAECLALRANLQNARGQLDRAMGVSGKMNSELMQGLKH</sequence>
<proteinExistence type="predicted"/>
<gene>
    <name evidence="2" type="ORF">B0T10DRAFT_461051</name>
</gene>
<dbReference type="EMBL" id="JAGPYM010000014">
    <property type="protein sequence ID" value="KAH6887613.1"/>
    <property type="molecule type" value="Genomic_DNA"/>
</dbReference>
<reference evidence="2 3" key="1">
    <citation type="journal article" date="2021" name="Nat. Commun.">
        <title>Genetic determinants of endophytism in the Arabidopsis root mycobiome.</title>
        <authorList>
            <person name="Mesny F."/>
            <person name="Miyauchi S."/>
            <person name="Thiergart T."/>
            <person name="Pickel B."/>
            <person name="Atanasova L."/>
            <person name="Karlsson M."/>
            <person name="Huettel B."/>
            <person name="Barry K.W."/>
            <person name="Haridas S."/>
            <person name="Chen C."/>
            <person name="Bauer D."/>
            <person name="Andreopoulos W."/>
            <person name="Pangilinan J."/>
            <person name="LaButti K."/>
            <person name="Riley R."/>
            <person name="Lipzen A."/>
            <person name="Clum A."/>
            <person name="Drula E."/>
            <person name="Henrissat B."/>
            <person name="Kohler A."/>
            <person name="Grigoriev I.V."/>
            <person name="Martin F.M."/>
            <person name="Hacquard S."/>
        </authorList>
    </citation>
    <scope>NUCLEOTIDE SEQUENCE [LARGE SCALE GENOMIC DNA]</scope>
    <source>
        <strain evidence="2 3">MPI-CAGE-CH-0241</strain>
    </source>
</reference>
<evidence type="ECO:0000256" key="1">
    <source>
        <dbReference type="SAM" id="MobiDB-lite"/>
    </source>
</evidence>
<feature type="compositionally biased region" description="Polar residues" evidence="1">
    <location>
        <begin position="29"/>
        <end position="63"/>
    </location>
</feature>
<dbReference type="Proteomes" id="UP000777438">
    <property type="component" value="Unassembled WGS sequence"/>
</dbReference>
<name>A0A9P8W1Y5_9HYPO</name>
<keyword evidence="3" id="KW-1185">Reference proteome</keyword>
<evidence type="ECO:0000313" key="3">
    <source>
        <dbReference type="Proteomes" id="UP000777438"/>
    </source>
</evidence>
<accession>A0A9P8W1Y5</accession>
<comment type="caution">
    <text evidence="2">The sequence shown here is derived from an EMBL/GenBank/DDBJ whole genome shotgun (WGS) entry which is preliminary data.</text>
</comment>
<protein>
    <submittedName>
        <fullName evidence="2">Uncharacterized protein</fullName>
    </submittedName>
</protein>
<feature type="compositionally biased region" description="Basic residues" evidence="1">
    <location>
        <begin position="151"/>
        <end position="161"/>
    </location>
</feature>
<dbReference type="AlphaFoldDB" id="A0A9P8W1Y5"/>
<evidence type="ECO:0000313" key="2">
    <source>
        <dbReference type="EMBL" id="KAH6887613.1"/>
    </source>
</evidence>
<feature type="region of interest" description="Disordered" evidence="1">
    <location>
        <begin position="101"/>
        <end position="186"/>
    </location>
</feature>
<organism evidence="2 3">
    <name type="scientific">Thelonectria olida</name>
    <dbReference type="NCBI Taxonomy" id="1576542"/>
    <lineage>
        <taxon>Eukaryota</taxon>
        <taxon>Fungi</taxon>
        <taxon>Dikarya</taxon>
        <taxon>Ascomycota</taxon>
        <taxon>Pezizomycotina</taxon>
        <taxon>Sordariomycetes</taxon>
        <taxon>Hypocreomycetidae</taxon>
        <taxon>Hypocreales</taxon>
        <taxon>Nectriaceae</taxon>
        <taxon>Thelonectria</taxon>
    </lineage>
</organism>
<feature type="region of interest" description="Disordered" evidence="1">
    <location>
        <begin position="1"/>
        <end position="72"/>
    </location>
</feature>